<sequence>MDPDTPPVRASEQGQQAPALWRPPSLPFLPAALPHLPPIPDPALAVRARTHKGSLTRPGANKRDGRPAELGSNEVLEWKGDAALHWLTSTALSADLRMRLTSNRTFSHLAWHYGLLDTLIMRPNQLGPRSTAEEEQRTAANAFEAHVGGLIEAHHGDTRPVYDYLRELLQPSVFPAFVHTQQALKAASNAENLTGNGRRAVTRFRYHEWIDEYDEERRWTATLRIGDQVAGVGSAGKIAAARAAALDEYLHEALNATAPA</sequence>
<dbReference type="Proteomes" id="UP000777482">
    <property type="component" value="Unassembled WGS sequence"/>
</dbReference>
<dbReference type="AlphaFoldDB" id="A0A9P7B9Q4"/>
<name>A0A9P7B9Q4_RHOMI</name>
<evidence type="ECO:0000256" key="1">
    <source>
        <dbReference type="SAM" id="MobiDB-lite"/>
    </source>
</evidence>
<dbReference type="Gene3D" id="1.10.1520.10">
    <property type="entry name" value="Ribonuclease III domain"/>
    <property type="match status" value="1"/>
</dbReference>
<feature type="region of interest" description="Disordered" evidence="1">
    <location>
        <begin position="1"/>
        <end position="23"/>
    </location>
</feature>
<dbReference type="InterPro" id="IPR036389">
    <property type="entry name" value="RNase_III_sf"/>
</dbReference>
<accession>A0A9P7B9Q4</accession>
<dbReference type="EMBL" id="PUHQ01000007">
    <property type="protein sequence ID" value="KAG0665878.1"/>
    <property type="molecule type" value="Genomic_DNA"/>
</dbReference>
<dbReference type="SUPFAM" id="SSF69065">
    <property type="entry name" value="RNase III domain-like"/>
    <property type="match status" value="1"/>
</dbReference>
<reference evidence="2 3" key="1">
    <citation type="submission" date="2020-11" db="EMBL/GenBank/DDBJ databases">
        <title>Kefir isolates.</title>
        <authorList>
            <person name="Marcisauskas S."/>
            <person name="Kim Y."/>
            <person name="Blasche S."/>
        </authorList>
    </citation>
    <scope>NUCLEOTIDE SEQUENCE [LARGE SCALE GENOMIC DNA]</scope>
    <source>
        <strain evidence="2 3">KR</strain>
    </source>
</reference>
<protein>
    <recommendedName>
        <fullName evidence="4">RNase III domain-containing protein</fullName>
    </recommendedName>
</protein>
<evidence type="ECO:0000313" key="2">
    <source>
        <dbReference type="EMBL" id="KAG0665878.1"/>
    </source>
</evidence>
<dbReference type="GO" id="GO:0004525">
    <property type="term" value="F:ribonuclease III activity"/>
    <property type="evidence" value="ECO:0007669"/>
    <property type="project" value="InterPro"/>
</dbReference>
<proteinExistence type="predicted"/>
<dbReference type="OrthoDB" id="2521676at2759"/>
<evidence type="ECO:0000313" key="3">
    <source>
        <dbReference type="Proteomes" id="UP000777482"/>
    </source>
</evidence>
<gene>
    <name evidence="2" type="ORF">C6P46_005972</name>
</gene>
<evidence type="ECO:0008006" key="4">
    <source>
        <dbReference type="Google" id="ProtNLM"/>
    </source>
</evidence>
<keyword evidence="3" id="KW-1185">Reference proteome</keyword>
<dbReference type="GO" id="GO:0006396">
    <property type="term" value="P:RNA processing"/>
    <property type="evidence" value="ECO:0007669"/>
    <property type="project" value="InterPro"/>
</dbReference>
<organism evidence="2 3">
    <name type="scientific">Rhodotorula mucilaginosa</name>
    <name type="common">Yeast</name>
    <name type="synonym">Rhodotorula rubra</name>
    <dbReference type="NCBI Taxonomy" id="5537"/>
    <lineage>
        <taxon>Eukaryota</taxon>
        <taxon>Fungi</taxon>
        <taxon>Dikarya</taxon>
        <taxon>Basidiomycota</taxon>
        <taxon>Pucciniomycotina</taxon>
        <taxon>Microbotryomycetes</taxon>
        <taxon>Sporidiobolales</taxon>
        <taxon>Sporidiobolaceae</taxon>
        <taxon>Rhodotorula</taxon>
    </lineage>
</organism>
<comment type="caution">
    <text evidence="2">The sequence shown here is derived from an EMBL/GenBank/DDBJ whole genome shotgun (WGS) entry which is preliminary data.</text>
</comment>